<accession>A0ABW1CW15</accession>
<dbReference type="SUPFAM" id="SSF46785">
    <property type="entry name" value="Winged helix' DNA-binding domain"/>
    <property type="match status" value="1"/>
</dbReference>
<dbReference type="PANTHER" id="PTHR33164:SF43">
    <property type="entry name" value="HTH-TYPE TRANSCRIPTIONAL REPRESSOR YETL"/>
    <property type="match status" value="1"/>
</dbReference>
<dbReference type="PRINTS" id="PR00598">
    <property type="entry name" value="HTHMARR"/>
</dbReference>
<keyword evidence="3" id="KW-1185">Reference proteome</keyword>
<reference evidence="3" key="1">
    <citation type="journal article" date="2019" name="Int. J. Syst. Evol. Microbiol.">
        <title>The Global Catalogue of Microorganisms (GCM) 10K type strain sequencing project: providing services to taxonomists for standard genome sequencing and annotation.</title>
        <authorList>
            <consortium name="The Broad Institute Genomics Platform"/>
            <consortium name="The Broad Institute Genome Sequencing Center for Infectious Disease"/>
            <person name="Wu L."/>
            <person name="Ma J."/>
        </authorList>
    </citation>
    <scope>NUCLEOTIDE SEQUENCE [LARGE SCALE GENOMIC DNA]</scope>
    <source>
        <strain evidence="3">CCUG 53903</strain>
    </source>
</reference>
<dbReference type="InterPro" id="IPR036388">
    <property type="entry name" value="WH-like_DNA-bd_sf"/>
</dbReference>
<dbReference type="Proteomes" id="UP001596058">
    <property type="component" value="Unassembled WGS sequence"/>
</dbReference>
<dbReference type="Pfam" id="PF12802">
    <property type="entry name" value="MarR_2"/>
    <property type="match status" value="1"/>
</dbReference>
<evidence type="ECO:0000313" key="2">
    <source>
        <dbReference type="EMBL" id="MFC5829199.1"/>
    </source>
</evidence>
<gene>
    <name evidence="2" type="ORF">ACFPZ3_35495</name>
</gene>
<dbReference type="InterPro" id="IPR039422">
    <property type="entry name" value="MarR/SlyA-like"/>
</dbReference>
<name>A0ABW1CW15_9ACTN</name>
<dbReference type="Gene3D" id="1.10.10.10">
    <property type="entry name" value="Winged helix-like DNA-binding domain superfamily/Winged helix DNA-binding domain"/>
    <property type="match status" value="1"/>
</dbReference>
<evidence type="ECO:0000259" key="1">
    <source>
        <dbReference type="PROSITE" id="PS50995"/>
    </source>
</evidence>
<sequence>MSTRRLVHLFKHAGLRLSELTEPGLEPYGIDGREFGVLSVLNTPEPLSQLEAAQRLRIDRTTMVAMVDALEGKGLVGRRPHPGDRRKNMVELTERGRETLSAATRVMDEAEEAFLAPLPADDAQLLRDALSRLVPPSGG</sequence>
<dbReference type="EMBL" id="JBHSPA010000045">
    <property type="protein sequence ID" value="MFC5829199.1"/>
    <property type="molecule type" value="Genomic_DNA"/>
</dbReference>
<dbReference type="InterPro" id="IPR000835">
    <property type="entry name" value="HTH_MarR-typ"/>
</dbReference>
<dbReference type="SMART" id="SM00347">
    <property type="entry name" value="HTH_MARR"/>
    <property type="match status" value="1"/>
</dbReference>
<proteinExistence type="predicted"/>
<comment type="caution">
    <text evidence="2">The sequence shown here is derived from an EMBL/GenBank/DDBJ whole genome shotgun (WGS) entry which is preliminary data.</text>
</comment>
<dbReference type="PROSITE" id="PS50995">
    <property type="entry name" value="HTH_MARR_2"/>
    <property type="match status" value="1"/>
</dbReference>
<feature type="domain" description="HTH marR-type" evidence="1">
    <location>
        <begin position="1"/>
        <end position="135"/>
    </location>
</feature>
<protein>
    <submittedName>
        <fullName evidence="2">MarR family winged helix-turn-helix transcriptional regulator</fullName>
    </submittedName>
</protein>
<dbReference type="InterPro" id="IPR036390">
    <property type="entry name" value="WH_DNA-bd_sf"/>
</dbReference>
<dbReference type="RefSeq" id="WP_379518689.1">
    <property type="nucleotide sequence ID" value="NZ_JBHSPA010000045.1"/>
</dbReference>
<dbReference type="PANTHER" id="PTHR33164">
    <property type="entry name" value="TRANSCRIPTIONAL REGULATOR, MARR FAMILY"/>
    <property type="match status" value="1"/>
</dbReference>
<organism evidence="2 3">
    <name type="scientific">Nonomuraea insulae</name>
    <dbReference type="NCBI Taxonomy" id="1616787"/>
    <lineage>
        <taxon>Bacteria</taxon>
        <taxon>Bacillati</taxon>
        <taxon>Actinomycetota</taxon>
        <taxon>Actinomycetes</taxon>
        <taxon>Streptosporangiales</taxon>
        <taxon>Streptosporangiaceae</taxon>
        <taxon>Nonomuraea</taxon>
    </lineage>
</organism>
<evidence type="ECO:0000313" key="3">
    <source>
        <dbReference type="Proteomes" id="UP001596058"/>
    </source>
</evidence>